<sequence>MSNEKRIDTTVSSTKEVIEQYKSINWFNLLTKATPENQNDSDIVDDNSWNFSVTFKNDKKRRYSSYSPAPLPKHTCTTRRN</sequence>
<evidence type="ECO:0000313" key="3">
    <source>
        <dbReference type="Proteomes" id="UP000019275"/>
    </source>
</evidence>
<keyword evidence="3" id="KW-1185">Reference proteome</keyword>
<dbReference type="Proteomes" id="UP000019275">
    <property type="component" value="Unassembled WGS sequence"/>
</dbReference>
<dbReference type="EMBL" id="ARZX01000014">
    <property type="protein sequence ID" value="EWH13067.1"/>
    <property type="molecule type" value="Genomic_DNA"/>
</dbReference>
<name>A0ABN0RMC4_9FLAO</name>
<reference evidence="2 3" key="1">
    <citation type="journal article" date="2014" name="Genome Announc.">
        <title>Draft Genome Sequence of the Carrageenan-Degrading Bacterium Cellulophaga sp. Strain KL-A, Isolated from Decaying Marine Algae.</title>
        <authorList>
            <person name="Shan D."/>
            <person name="Ying J."/>
            <person name="Li X."/>
            <person name="Gao Z."/>
            <person name="Wei G."/>
            <person name="Shao Z."/>
        </authorList>
    </citation>
    <scope>NUCLEOTIDE SEQUENCE [LARGE SCALE GENOMIC DNA]</scope>
    <source>
        <strain evidence="2 3">KL-A</strain>
    </source>
</reference>
<evidence type="ECO:0000256" key="1">
    <source>
        <dbReference type="SAM" id="MobiDB-lite"/>
    </source>
</evidence>
<accession>A0ABN0RMC4</accession>
<organism evidence="2 3">
    <name type="scientific">Cellulophaga geojensis KL-A</name>
    <dbReference type="NCBI Taxonomy" id="1328323"/>
    <lineage>
        <taxon>Bacteria</taxon>
        <taxon>Pseudomonadati</taxon>
        <taxon>Bacteroidota</taxon>
        <taxon>Flavobacteriia</taxon>
        <taxon>Flavobacteriales</taxon>
        <taxon>Flavobacteriaceae</taxon>
        <taxon>Cellulophaga</taxon>
    </lineage>
</organism>
<proteinExistence type="predicted"/>
<evidence type="ECO:0000313" key="2">
    <source>
        <dbReference type="EMBL" id="EWH13067.1"/>
    </source>
</evidence>
<gene>
    <name evidence="2" type="ORF">KLA_11000</name>
</gene>
<protein>
    <submittedName>
        <fullName evidence="2">Uncharacterized protein</fullName>
    </submittedName>
</protein>
<comment type="caution">
    <text evidence="2">The sequence shown here is derived from an EMBL/GenBank/DDBJ whole genome shotgun (WGS) entry which is preliminary data.</text>
</comment>
<feature type="region of interest" description="Disordered" evidence="1">
    <location>
        <begin position="62"/>
        <end position="81"/>
    </location>
</feature>